<sequence length="127" mass="13570">MTAAGLHSITDYLNGYANEGRLRGLACGCGFRTATWVLACPRCGARNLTEVDLSGRGRVVACSVQHVPSDEFLNEAPYAYVVVELDDGGRVTGWVAGVADPTEIPLGTAVHFQPGYKPGVQFVRDSR</sequence>
<dbReference type="InterPro" id="IPR002878">
    <property type="entry name" value="ChsH2_C"/>
</dbReference>
<dbReference type="PANTHER" id="PTHR34075:SF5">
    <property type="entry name" value="BLR3430 PROTEIN"/>
    <property type="match status" value="1"/>
</dbReference>
<dbReference type="SUPFAM" id="SSF50249">
    <property type="entry name" value="Nucleic acid-binding proteins"/>
    <property type="match status" value="1"/>
</dbReference>
<protein>
    <submittedName>
        <fullName evidence="2">Protein containing DUF35</fullName>
    </submittedName>
</protein>
<organism evidence="2">
    <name type="scientific">mine drainage metagenome</name>
    <dbReference type="NCBI Taxonomy" id="410659"/>
    <lineage>
        <taxon>unclassified sequences</taxon>
        <taxon>metagenomes</taxon>
        <taxon>ecological metagenomes</taxon>
    </lineage>
</organism>
<dbReference type="Pfam" id="PF01796">
    <property type="entry name" value="OB_ChsH2_C"/>
    <property type="match status" value="1"/>
</dbReference>
<evidence type="ECO:0000313" key="2">
    <source>
        <dbReference type="EMBL" id="EQD71423.1"/>
    </source>
</evidence>
<proteinExistence type="predicted"/>
<gene>
    <name evidence="2" type="ORF">B1B_04470</name>
</gene>
<evidence type="ECO:0000259" key="1">
    <source>
        <dbReference type="Pfam" id="PF01796"/>
    </source>
</evidence>
<dbReference type="InterPro" id="IPR012340">
    <property type="entry name" value="NA-bd_OB-fold"/>
</dbReference>
<dbReference type="AlphaFoldDB" id="T1BS90"/>
<dbReference type="PANTHER" id="PTHR34075">
    <property type="entry name" value="BLR3430 PROTEIN"/>
    <property type="match status" value="1"/>
</dbReference>
<dbReference type="EMBL" id="AUZY01002795">
    <property type="protein sequence ID" value="EQD71423.1"/>
    <property type="molecule type" value="Genomic_DNA"/>
</dbReference>
<reference evidence="2" key="1">
    <citation type="submission" date="2013-08" db="EMBL/GenBank/DDBJ databases">
        <authorList>
            <person name="Mendez C."/>
            <person name="Richter M."/>
            <person name="Ferrer M."/>
            <person name="Sanchez J."/>
        </authorList>
    </citation>
    <scope>NUCLEOTIDE SEQUENCE</scope>
</reference>
<feature type="domain" description="ChsH2 C-terminal OB-fold" evidence="1">
    <location>
        <begin position="50"/>
        <end position="110"/>
    </location>
</feature>
<dbReference type="InterPro" id="IPR052513">
    <property type="entry name" value="Thioester_dehydratase-like"/>
</dbReference>
<name>T1BS90_9ZZZZ</name>
<comment type="caution">
    <text evidence="2">The sequence shown here is derived from an EMBL/GenBank/DDBJ whole genome shotgun (WGS) entry which is preliminary data.</text>
</comment>
<reference evidence="2" key="2">
    <citation type="journal article" date="2014" name="ISME J.">
        <title>Microbial stratification in low pH oxic and suboxic macroscopic growths along an acid mine drainage.</title>
        <authorList>
            <person name="Mendez-Garcia C."/>
            <person name="Mesa V."/>
            <person name="Sprenger R.R."/>
            <person name="Richter M."/>
            <person name="Diez M.S."/>
            <person name="Solano J."/>
            <person name="Bargiela R."/>
            <person name="Golyshina O.V."/>
            <person name="Manteca A."/>
            <person name="Ramos J.L."/>
            <person name="Gallego J.R."/>
            <person name="Llorente I."/>
            <person name="Martins Dos Santos V.A."/>
            <person name="Jensen O.N."/>
            <person name="Pelaez A.I."/>
            <person name="Sanchez J."/>
            <person name="Ferrer M."/>
        </authorList>
    </citation>
    <scope>NUCLEOTIDE SEQUENCE</scope>
</reference>
<accession>T1BS90</accession>